<dbReference type="NCBIfam" id="TIGR00254">
    <property type="entry name" value="GGDEF"/>
    <property type="match status" value="1"/>
</dbReference>
<keyword evidence="1" id="KW-0812">Transmembrane</keyword>
<dbReference type="SUPFAM" id="SSF55073">
    <property type="entry name" value="Nucleotide cyclase"/>
    <property type="match status" value="1"/>
</dbReference>
<evidence type="ECO:0000259" key="3">
    <source>
        <dbReference type="PROSITE" id="PS50887"/>
    </source>
</evidence>
<sequence>MGDSPDIPQPRRFRSLTDRFGRAEGDLVLLGIIFAAIIMLVGHAGSVVPQVIEFALGKGEAPPPWAASAVLLNVALVIFGWRRYNELVGEIEKSRLAEEEARELALTDPLTGSLNRRSVLPLTGEMVAEAEKADKAVAFIMIDLDNFKQINDLNGHRAGDCMLVEIAQRIRAQLPAGARLARLGGDEFACVVPYHRSAPDLIDQLATSIIDIAQRPIAINGGELAVGLSIGLSTSVELDQPGGNAAGELLHMADIAMYHAKKMGRNRYDWFTPEMERELKLRSELESGIRRGIARGEFVPFYEQQVDVETGELTGFEMLARWQSPTLGLVTPDFFISVAEEIGCIAELSEAVISQALRDAAEWDPSLTLSVNISPVQLRDPWFAQKLLKMLAEAKFPPDRLEIEVTESCLHENIGLVRSLVTSLKNQGVSVSLDDFGTGYASIAQLRALPFDRIKIDRSFIAELGRGGDNAALVSAITSIGAGMRLPVTAEGIESELVRDKLRGLGQFKGQGYFYGRPEPADKVRARLKSEARLADDVRMEPRLGTVSLGDKDRRIAGA</sequence>
<dbReference type="PROSITE" id="PS50887">
    <property type="entry name" value="GGDEF"/>
    <property type="match status" value="1"/>
</dbReference>
<dbReference type="SMART" id="SM00052">
    <property type="entry name" value="EAL"/>
    <property type="match status" value="1"/>
</dbReference>
<name>A0A7G6VQA2_9SPHN</name>
<dbReference type="Pfam" id="PF00990">
    <property type="entry name" value="GGDEF"/>
    <property type="match status" value="1"/>
</dbReference>
<dbReference type="PROSITE" id="PS50883">
    <property type="entry name" value="EAL"/>
    <property type="match status" value="1"/>
</dbReference>
<dbReference type="CDD" id="cd01949">
    <property type="entry name" value="GGDEF"/>
    <property type="match status" value="1"/>
</dbReference>
<organism evidence="4 5">
    <name type="scientific">Croceicoccus marinus</name>
    <dbReference type="NCBI Taxonomy" id="450378"/>
    <lineage>
        <taxon>Bacteria</taxon>
        <taxon>Pseudomonadati</taxon>
        <taxon>Pseudomonadota</taxon>
        <taxon>Alphaproteobacteria</taxon>
        <taxon>Sphingomonadales</taxon>
        <taxon>Erythrobacteraceae</taxon>
        <taxon>Croceicoccus</taxon>
    </lineage>
</organism>
<protein>
    <submittedName>
        <fullName evidence="4">EAL domain-containing protein</fullName>
    </submittedName>
</protein>
<evidence type="ECO:0000259" key="2">
    <source>
        <dbReference type="PROSITE" id="PS50883"/>
    </source>
</evidence>
<dbReference type="CDD" id="cd01948">
    <property type="entry name" value="EAL"/>
    <property type="match status" value="1"/>
</dbReference>
<dbReference type="EMBL" id="CP060052">
    <property type="protein sequence ID" value="QNE03917.1"/>
    <property type="molecule type" value="Genomic_DNA"/>
</dbReference>
<dbReference type="InterPro" id="IPR052155">
    <property type="entry name" value="Biofilm_reg_signaling"/>
</dbReference>
<feature type="domain" description="GGDEF" evidence="3">
    <location>
        <begin position="135"/>
        <end position="273"/>
    </location>
</feature>
<feature type="transmembrane region" description="Helical" evidence="1">
    <location>
        <begin position="27"/>
        <end position="45"/>
    </location>
</feature>
<dbReference type="SMART" id="SM00267">
    <property type="entry name" value="GGDEF"/>
    <property type="match status" value="1"/>
</dbReference>
<dbReference type="Pfam" id="PF00563">
    <property type="entry name" value="EAL"/>
    <property type="match status" value="1"/>
</dbReference>
<accession>A0A7G6VQA2</accession>
<dbReference type="Gene3D" id="3.30.70.270">
    <property type="match status" value="1"/>
</dbReference>
<reference evidence="4 5" key="1">
    <citation type="submission" date="2020-08" db="EMBL/GenBank/DDBJ databases">
        <authorList>
            <person name="Liu G."/>
            <person name="Sun C."/>
        </authorList>
    </citation>
    <scope>NUCLEOTIDE SEQUENCE [LARGE SCALE GENOMIC DNA]</scope>
    <source>
        <strain evidence="4 5">OT19</strain>
    </source>
</reference>
<dbReference type="RefSeq" id="WP_185883230.1">
    <property type="nucleotide sequence ID" value="NZ_CP060052.1"/>
</dbReference>
<dbReference type="Proteomes" id="UP000515297">
    <property type="component" value="Chromosome"/>
</dbReference>
<evidence type="ECO:0000313" key="4">
    <source>
        <dbReference type="EMBL" id="QNE03917.1"/>
    </source>
</evidence>
<evidence type="ECO:0000256" key="1">
    <source>
        <dbReference type="SAM" id="Phobius"/>
    </source>
</evidence>
<dbReference type="PANTHER" id="PTHR44757">
    <property type="entry name" value="DIGUANYLATE CYCLASE DGCP"/>
    <property type="match status" value="1"/>
</dbReference>
<keyword evidence="1" id="KW-1133">Transmembrane helix</keyword>
<dbReference type="InterPro" id="IPR035919">
    <property type="entry name" value="EAL_sf"/>
</dbReference>
<dbReference type="PANTHER" id="PTHR44757:SF2">
    <property type="entry name" value="BIOFILM ARCHITECTURE MAINTENANCE PROTEIN MBAA"/>
    <property type="match status" value="1"/>
</dbReference>
<dbReference type="InterPro" id="IPR043128">
    <property type="entry name" value="Rev_trsase/Diguanyl_cyclase"/>
</dbReference>
<gene>
    <name evidence="4" type="ORF">H4O24_07690</name>
</gene>
<keyword evidence="1" id="KW-0472">Membrane</keyword>
<proteinExistence type="predicted"/>
<dbReference type="SUPFAM" id="SSF141868">
    <property type="entry name" value="EAL domain-like"/>
    <property type="match status" value="1"/>
</dbReference>
<dbReference type="InterPro" id="IPR000160">
    <property type="entry name" value="GGDEF_dom"/>
</dbReference>
<feature type="domain" description="EAL" evidence="2">
    <location>
        <begin position="282"/>
        <end position="532"/>
    </location>
</feature>
<dbReference type="InterPro" id="IPR001633">
    <property type="entry name" value="EAL_dom"/>
</dbReference>
<dbReference type="Gene3D" id="3.20.20.450">
    <property type="entry name" value="EAL domain"/>
    <property type="match status" value="1"/>
</dbReference>
<evidence type="ECO:0000313" key="5">
    <source>
        <dbReference type="Proteomes" id="UP000515297"/>
    </source>
</evidence>
<dbReference type="AlphaFoldDB" id="A0A7G6VQA2"/>
<dbReference type="InterPro" id="IPR029787">
    <property type="entry name" value="Nucleotide_cyclase"/>
</dbReference>